<sequence>FWEAGEKAFQAESHIILQSGKINFEKLANIKFEEEVFPQAESSDRKGKKEQILKSRDDIKDPKIEEKFEQLRTKLKAHKSRKEYIFDFLNEISNKNDASIFALRGAINDMLEEYKRDTNLAITITRANNAQNEEARKAIQNKYRDLLATQLETKCQIIIEENIETQLSKNQSQIQTKPPPPRLELPKTRYREEYQYPGSPSSPPKSPTESDKSSTNLTIDRSGSSKQHIQQHTHSPKKPSSLRNSVDLTNTPDIVLLTTPIPIQSNQQTRNPKRPIDR</sequence>
<accession>A0ACA9M6R7</accession>
<dbReference type="Proteomes" id="UP000789702">
    <property type="component" value="Unassembled WGS sequence"/>
</dbReference>
<feature type="non-terminal residue" evidence="1">
    <location>
        <position position="278"/>
    </location>
</feature>
<evidence type="ECO:0000313" key="1">
    <source>
        <dbReference type="EMBL" id="CAG8570718.1"/>
    </source>
</evidence>
<reference evidence="1" key="1">
    <citation type="submission" date="2021-06" db="EMBL/GenBank/DDBJ databases">
        <authorList>
            <person name="Kallberg Y."/>
            <person name="Tangrot J."/>
            <person name="Rosling A."/>
        </authorList>
    </citation>
    <scope>NUCLEOTIDE SEQUENCE</scope>
    <source>
        <strain evidence="1">IL203A</strain>
    </source>
</reference>
<protein>
    <submittedName>
        <fullName evidence="1">2056_t:CDS:1</fullName>
    </submittedName>
</protein>
<proteinExistence type="predicted"/>
<name>A0ACA9M6R7_9GLOM</name>
<dbReference type="EMBL" id="CAJVPU010007269">
    <property type="protein sequence ID" value="CAG8570718.1"/>
    <property type="molecule type" value="Genomic_DNA"/>
</dbReference>
<keyword evidence="2" id="KW-1185">Reference proteome</keyword>
<comment type="caution">
    <text evidence="1">The sequence shown here is derived from an EMBL/GenBank/DDBJ whole genome shotgun (WGS) entry which is preliminary data.</text>
</comment>
<feature type="non-terminal residue" evidence="1">
    <location>
        <position position="1"/>
    </location>
</feature>
<gene>
    <name evidence="1" type="ORF">DHETER_LOCUS6047</name>
</gene>
<organism evidence="1 2">
    <name type="scientific">Dentiscutata heterogama</name>
    <dbReference type="NCBI Taxonomy" id="1316150"/>
    <lineage>
        <taxon>Eukaryota</taxon>
        <taxon>Fungi</taxon>
        <taxon>Fungi incertae sedis</taxon>
        <taxon>Mucoromycota</taxon>
        <taxon>Glomeromycotina</taxon>
        <taxon>Glomeromycetes</taxon>
        <taxon>Diversisporales</taxon>
        <taxon>Gigasporaceae</taxon>
        <taxon>Dentiscutata</taxon>
    </lineage>
</organism>
<evidence type="ECO:0000313" key="2">
    <source>
        <dbReference type="Proteomes" id="UP000789702"/>
    </source>
</evidence>